<dbReference type="GO" id="GO:0004386">
    <property type="term" value="F:helicase activity"/>
    <property type="evidence" value="ECO:0007669"/>
    <property type="project" value="UniProtKB-KW"/>
</dbReference>
<dbReference type="SMART" id="SM00487">
    <property type="entry name" value="DEXDc"/>
    <property type="match status" value="1"/>
</dbReference>
<evidence type="ECO:0000256" key="7">
    <source>
        <dbReference type="ARBA" id="ARBA00022806"/>
    </source>
</evidence>
<dbReference type="SUPFAM" id="SSF109604">
    <property type="entry name" value="HD-domain/PDEase-like"/>
    <property type="match status" value="1"/>
</dbReference>
<dbReference type="EMBL" id="DVMU01000045">
    <property type="protein sequence ID" value="HIU33304.1"/>
    <property type="molecule type" value="Genomic_DNA"/>
</dbReference>
<dbReference type="NCBIfam" id="TIGR01596">
    <property type="entry name" value="cas3_HD"/>
    <property type="match status" value="1"/>
</dbReference>
<dbReference type="Pfam" id="PF01966">
    <property type="entry name" value="HD"/>
    <property type="match status" value="1"/>
</dbReference>
<dbReference type="PROSITE" id="PS51643">
    <property type="entry name" value="HD_CAS3"/>
    <property type="match status" value="1"/>
</dbReference>
<dbReference type="InterPro" id="IPR014001">
    <property type="entry name" value="Helicase_ATP-bd"/>
</dbReference>
<dbReference type="Proteomes" id="UP000824072">
    <property type="component" value="Unassembled WGS sequence"/>
</dbReference>
<evidence type="ECO:0000259" key="10">
    <source>
        <dbReference type="PROSITE" id="PS51643"/>
    </source>
</evidence>
<evidence type="ECO:0000256" key="2">
    <source>
        <dbReference type="ARBA" id="ARBA00009046"/>
    </source>
</evidence>
<evidence type="ECO:0000256" key="3">
    <source>
        <dbReference type="ARBA" id="ARBA00022722"/>
    </source>
</evidence>
<evidence type="ECO:0000256" key="1">
    <source>
        <dbReference type="ARBA" id="ARBA00006847"/>
    </source>
</evidence>
<evidence type="ECO:0000313" key="11">
    <source>
        <dbReference type="EMBL" id="HIU33304.1"/>
    </source>
</evidence>
<proteinExistence type="inferred from homology"/>
<dbReference type="InterPro" id="IPR006474">
    <property type="entry name" value="Helicase_Cas3_CRISPR-ass_core"/>
</dbReference>
<organism evidence="11 12">
    <name type="scientific">Candidatus Pullichristensenella excrementigallinarum</name>
    <dbReference type="NCBI Taxonomy" id="2840907"/>
    <lineage>
        <taxon>Bacteria</taxon>
        <taxon>Bacillati</taxon>
        <taxon>Bacillota</taxon>
        <taxon>Clostridia</taxon>
        <taxon>Candidatus Pullichristensenella</taxon>
    </lineage>
</organism>
<gene>
    <name evidence="11" type="primary">cas3</name>
    <name evidence="11" type="ORF">IAB02_01950</name>
</gene>
<dbReference type="GO" id="GO:0051607">
    <property type="term" value="P:defense response to virus"/>
    <property type="evidence" value="ECO:0007669"/>
    <property type="project" value="UniProtKB-KW"/>
</dbReference>
<reference evidence="11" key="2">
    <citation type="journal article" date="2021" name="PeerJ">
        <title>Extensive microbial diversity within the chicken gut microbiome revealed by metagenomics and culture.</title>
        <authorList>
            <person name="Gilroy R."/>
            <person name="Ravi A."/>
            <person name="Getino M."/>
            <person name="Pursley I."/>
            <person name="Horton D.L."/>
            <person name="Alikhan N.F."/>
            <person name="Baker D."/>
            <person name="Gharbi K."/>
            <person name="Hall N."/>
            <person name="Watson M."/>
            <person name="Adriaenssens E.M."/>
            <person name="Foster-Nyarko E."/>
            <person name="Jarju S."/>
            <person name="Secka A."/>
            <person name="Antonio M."/>
            <person name="Oren A."/>
            <person name="Chaudhuri R.R."/>
            <person name="La Ragione R."/>
            <person name="Hildebrand F."/>
            <person name="Pallen M.J."/>
        </authorList>
    </citation>
    <scope>NUCLEOTIDE SEQUENCE</scope>
    <source>
        <strain evidence="11">ChiHcec3-11533</strain>
    </source>
</reference>
<keyword evidence="5" id="KW-0547">Nucleotide-binding</keyword>
<reference evidence="11" key="1">
    <citation type="submission" date="2020-10" db="EMBL/GenBank/DDBJ databases">
        <authorList>
            <person name="Gilroy R."/>
        </authorList>
    </citation>
    <scope>NUCLEOTIDE SEQUENCE</scope>
    <source>
        <strain evidence="11">ChiHcec3-11533</strain>
    </source>
</reference>
<keyword evidence="6" id="KW-0378">Hydrolase</keyword>
<comment type="similarity">
    <text evidence="1">In the N-terminal section; belongs to the CRISPR-associated nuclease Cas3-HD family.</text>
</comment>
<dbReference type="SUPFAM" id="SSF52540">
    <property type="entry name" value="P-loop containing nucleoside triphosphate hydrolases"/>
    <property type="match status" value="1"/>
</dbReference>
<dbReference type="InterPro" id="IPR038257">
    <property type="entry name" value="CRISPR-assoc_Cas3_HD_sf"/>
</dbReference>
<dbReference type="InterPro" id="IPR027417">
    <property type="entry name" value="P-loop_NTPase"/>
</dbReference>
<name>A0A9D1IC66_9FIRM</name>
<dbReference type="Pfam" id="PF22590">
    <property type="entry name" value="Cas3-like_C_2"/>
    <property type="match status" value="1"/>
</dbReference>
<evidence type="ECO:0000256" key="8">
    <source>
        <dbReference type="ARBA" id="ARBA00022840"/>
    </source>
</evidence>
<dbReference type="GO" id="GO:0016787">
    <property type="term" value="F:hydrolase activity"/>
    <property type="evidence" value="ECO:0007669"/>
    <property type="project" value="UniProtKB-KW"/>
</dbReference>
<keyword evidence="3" id="KW-0540">Nuclease</keyword>
<sequence length="715" mass="80197">MERTPFLAHIAEDGRLQTLVEHLTGTSLLAKEFARHFGAEEQGEFTGLLHDIGKYSEAFQKRLRGDKARVDHSTAGAVECIHRRQPLCAFAVAGHHGGLPEGGSQADRPDEGTFWARIKRGEQGRLEPYDLWKEEIRLPSPGSPGPMEREPSALMFYIRMLYSCLVDADYLDSEAFMVGHGRQPIGSQSIEELWEKLQSYISGWFPPEKELNQRRCAVLERCIQEGMRQPMGLFSLTVPTGGGKTVSSLAFGLAHARARGLRRIIYVVPYMSIIEQTVAVFRSILGKENVLEHHSGALYDLEEEADARTIQLAQATENWDMPVIVTTAVQFFESLYACRPSQCRKLHNIAGSVVVFDEAQMIPIAYLRPCVHAISQLVAHYRVSAVLCTATQPALEPIFREFLPGTAMVELCPAEAQRWEVFRRVTFQQRGTLSRNELAGLLQGHSQVLCIVNTRKSAQELYRQLEEEGRFHLSTLMCPAHRRAKLKEIRNRLSDGSVCRVVSTSLIEAGVNIDFPVVYREIAGLDSILQAAGRCNRESKKSAEESVVNIFQGEERTPPLFATAVGISREILARYADIASQEAIDEYFHQLLDLKGVEAQDVKDILPIMQAEFFPFRTVAERFHLIDSPTRTVYVPYAEGEELIKCLRSGMRSRNLFRKLGQYGVSIYDGHFSALEEAGDLEILEDGTAILRDMELYSEETGLSLEADAGKALFI</sequence>
<feature type="domain" description="HD Cas3-type" evidence="10">
    <location>
        <begin position="12"/>
        <end position="171"/>
    </location>
</feature>
<comment type="caution">
    <text evidence="11">The sequence shown here is derived from an EMBL/GenBank/DDBJ whole genome shotgun (WGS) entry which is preliminary data.</text>
</comment>
<accession>A0A9D1IC66</accession>
<keyword evidence="9" id="KW-0051">Antiviral defense</keyword>
<evidence type="ECO:0000256" key="9">
    <source>
        <dbReference type="ARBA" id="ARBA00023118"/>
    </source>
</evidence>
<evidence type="ECO:0000256" key="5">
    <source>
        <dbReference type="ARBA" id="ARBA00022741"/>
    </source>
</evidence>
<dbReference type="InterPro" id="IPR006483">
    <property type="entry name" value="CRISPR-assoc_Cas3_HD"/>
</dbReference>
<dbReference type="GO" id="GO:0004518">
    <property type="term" value="F:nuclease activity"/>
    <property type="evidence" value="ECO:0007669"/>
    <property type="project" value="UniProtKB-KW"/>
</dbReference>
<dbReference type="InterPro" id="IPR054712">
    <property type="entry name" value="Cas3-like_dom"/>
</dbReference>
<dbReference type="InterPro" id="IPR006674">
    <property type="entry name" value="HD_domain"/>
</dbReference>
<dbReference type="GO" id="GO:0003676">
    <property type="term" value="F:nucleic acid binding"/>
    <property type="evidence" value="ECO:0007669"/>
    <property type="project" value="InterPro"/>
</dbReference>
<keyword evidence="8" id="KW-0067">ATP-binding</keyword>
<dbReference type="NCBIfam" id="TIGR01587">
    <property type="entry name" value="cas3_core"/>
    <property type="match status" value="1"/>
</dbReference>
<evidence type="ECO:0000313" key="12">
    <source>
        <dbReference type="Proteomes" id="UP000824072"/>
    </source>
</evidence>
<dbReference type="GO" id="GO:0046872">
    <property type="term" value="F:metal ion binding"/>
    <property type="evidence" value="ECO:0007669"/>
    <property type="project" value="UniProtKB-KW"/>
</dbReference>
<keyword evidence="7" id="KW-0347">Helicase</keyword>
<comment type="similarity">
    <text evidence="2">In the central section; belongs to the CRISPR-associated helicase Cas3 family.</text>
</comment>
<keyword evidence="4" id="KW-0479">Metal-binding</keyword>
<evidence type="ECO:0000256" key="6">
    <source>
        <dbReference type="ARBA" id="ARBA00022801"/>
    </source>
</evidence>
<dbReference type="CDD" id="cd17930">
    <property type="entry name" value="DEXHc_cas3"/>
    <property type="match status" value="1"/>
</dbReference>
<dbReference type="GO" id="GO:0005524">
    <property type="term" value="F:ATP binding"/>
    <property type="evidence" value="ECO:0007669"/>
    <property type="project" value="UniProtKB-KW"/>
</dbReference>
<dbReference type="Gene3D" id="1.10.3210.30">
    <property type="match status" value="1"/>
</dbReference>
<dbReference type="InterPro" id="IPR011545">
    <property type="entry name" value="DEAD/DEAH_box_helicase_dom"/>
</dbReference>
<dbReference type="Pfam" id="PF00270">
    <property type="entry name" value="DEAD"/>
    <property type="match status" value="1"/>
</dbReference>
<dbReference type="AlphaFoldDB" id="A0A9D1IC66"/>
<evidence type="ECO:0000256" key="4">
    <source>
        <dbReference type="ARBA" id="ARBA00022723"/>
    </source>
</evidence>
<protein>
    <submittedName>
        <fullName evidence="11">CRISPR-associated helicase Cas3</fullName>
    </submittedName>
</protein>
<dbReference type="CDD" id="cd09641">
    <property type="entry name" value="Cas3''_I"/>
    <property type="match status" value="1"/>
</dbReference>
<dbReference type="Gene3D" id="3.40.50.300">
    <property type="entry name" value="P-loop containing nucleotide triphosphate hydrolases"/>
    <property type="match status" value="2"/>
</dbReference>